<dbReference type="PANTHER" id="PTHR36587:SF2">
    <property type="entry name" value="EXPRESSION SITE-ASSOCIATED GENE 3 (ESAG3)-LIKE PROTEIN"/>
    <property type="match status" value="1"/>
</dbReference>
<feature type="coiled-coil region" evidence="1">
    <location>
        <begin position="606"/>
        <end position="648"/>
    </location>
</feature>
<proteinExistence type="predicted"/>
<evidence type="ECO:0000313" key="3">
    <source>
        <dbReference type="Proteomes" id="UP000293823"/>
    </source>
</evidence>
<protein>
    <submittedName>
        <fullName evidence="2">Uncharacterized protein</fullName>
    </submittedName>
</protein>
<comment type="caution">
    <text evidence="2">The sequence shown here is derived from an EMBL/GenBank/DDBJ whole genome shotgun (WGS) entry which is preliminary data.</text>
</comment>
<keyword evidence="3" id="KW-1185">Reference proteome</keyword>
<name>A0A4Q4RVS4_9PLEO</name>
<dbReference type="AlphaFoldDB" id="A0A4Q4RVS4"/>
<dbReference type="PANTHER" id="PTHR36587">
    <property type="entry name" value="EXPRESSION SITE-ASSOCIATED GENE 3 (ESAG3)-LIKE PROTEIN"/>
    <property type="match status" value="1"/>
</dbReference>
<evidence type="ECO:0000256" key="1">
    <source>
        <dbReference type="SAM" id="Coils"/>
    </source>
</evidence>
<dbReference type="CDD" id="cd22997">
    <property type="entry name" value="GT_LH"/>
    <property type="match status" value="1"/>
</dbReference>
<reference evidence="3" key="1">
    <citation type="journal article" date="2019" name="bioRxiv">
        <title>Genomics, evolutionary history and diagnostics of the Alternaria alternata species group including apple and Asian pear pathotypes.</title>
        <authorList>
            <person name="Armitage A.D."/>
            <person name="Cockerton H.M."/>
            <person name="Sreenivasaprasad S."/>
            <person name="Woodhall J.W."/>
            <person name="Lane C.R."/>
            <person name="Harrison R.J."/>
            <person name="Clarkson J.P."/>
        </authorList>
    </citation>
    <scope>NUCLEOTIDE SEQUENCE [LARGE SCALE GENOMIC DNA]</scope>
    <source>
        <strain evidence="3">RGR 97.0016</strain>
    </source>
</reference>
<keyword evidence="1" id="KW-0175">Coiled coil</keyword>
<dbReference type="Proteomes" id="UP000293823">
    <property type="component" value="Unassembled WGS sequence"/>
</dbReference>
<dbReference type="EMBL" id="PEJP01000025">
    <property type="protein sequence ID" value="RYO61413.1"/>
    <property type="molecule type" value="Genomic_DNA"/>
</dbReference>
<sequence>MAGDAMLAMPMSPTQSTKEFGNAAVQWACTRRGRMMVLTITLLTILLGLTGMRHHETISSRYQSFSSYYPWRPYLPTLPDIVHSPFKTPSNTTLQIENGELDHVPPKLKKTTANFHLLMPSERDTDGFCKTTLSAMLLNYPPPTAVQLYTPYDSDIKWERGILNSTLHYLSNEKLVKDQDLILIVDGQQSWFQLPSDVIVTQYKRLLADANMRLLKKYGVHKDGYQKFNQTIVFGAEKMCESDDMACKYVPQSILPDNAYGTENGRRISDTPAKFIHSKMVMGPASDLKLLYQAALEKFMESRSQSQTVQSVFATLFAEQQLRRDAEEVASKHTSAKVKDFITGRASKSEAERRLERANAELSNTTRHEFSIGLDYTHALFQPLEYCIEDELVPLLHDDSTDLSQYSRFDSNSQYLSLPTALNETKPPFWRSDFVEHNPSPNEKPAYIDNLEFTLELDGLPSRKLPWEGVPLIQNTYSGSIPAIILSSSSPSSGERPPIANVNWDNLWYAGHERAMLRNYFRALQSPNGYHNHLVGGDRYWDNRGGRGGIWTEAEQIWYPWGEVDGVCGTLPQLQQIFQDGKGVWLHEIEQDNEQGRLNEQDEFLKQKEEARLKDIMELMKMEKEEKEKEKEEKAQKEKIDFERLKELQGTQVEGGKPVERRRKRWDIGEECVRYC</sequence>
<dbReference type="OrthoDB" id="422736at2759"/>
<evidence type="ECO:0000313" key="2">
    <source>
        <dbReference type="EMBL" id="RYO61413.1"/>
    </source>
</evidence>
<gene>
    <name evidence="2" type="ORF">AA0113_g6843</name>
</gene>
<organism evidence="2 3">
    <name type="scientific">Alternaria arborescens</name>
    <dbReference type="NCBI Taxonomy" id="156630"/>
    <lineage>
        <taxon>Eukaryota</taxon>
        <taxon>Fungi</taxon>
        <taxon>Dikarya</taxon>
        <taxon>Ascomycota</taxon>
        <taxon>Pezizomycotina</taxon>
        <taxon>Dothideomycetes</taxon>
        <taxon>Pleosporomycetidae</taxon>
        <taxon>Pleosporales</taxon>
        <taxon>Pleosporineae</taxon>
        <taxon>Pleosporaceae</taxon>
        <taxon>Alternaria</taxon>
        <taxon>Alternaria sect. Alternaria</taxon>
    </lineage>
</organism>
<accession>A0A4Q4RVS4</accession>